<evidence type="ECO:0000313" key="3">
    <source>
        <dbReference type="Proteomes" id="UP000677228"/>
    </source>
</evidence>
<dbReference type="PANTHER" id="PTHR31497">
    <property type="entry name" value="AUTOCRINE PROLIFERATION REPRESSOR PROTEIN A"/>
    <property type="match status" value="1"/>
</dbReference>
<gene>
    <name evidence="1" type="ORF">OVA965_LOCUS32926</name>
    <name evidence="2" type="ORF">TMI583_LOCUS33801</name>
</gene>
<sequence length="82" mass="9220">MFTNTRDFRSSKNWVKQTINQQIVDSTTIVYTMTIANPAIGWKGFFIQINFSDSAQLTTEVLIVPNSYPAGDCMSQCYGTLV</sequence>
<comment type="caution">
    <text evidence="1">The sequence shown here is derived from an EMBL/GenBank/DDBJ whole genome shotgun (WGS) entry which is preliminary data.</text>
</comment>
<dbReference type="EMBL" id="CAJOBA010047834">
    <property type="protein sequence ID" value="CAF4205921.1"/>
    <property type="molecule type" value="Genomic_DNA"/>
</dbReference>
<dbReference type="AlphaFoldDB" id="A0A8S2FA44"/>
<dbReference type="Proteomes" id="UP000682733">
    <property type="component" value="Unassembled WGS sequence"/>
</dbReference>
<evidence type="ECO:0000313" key="2">
    <source>
        <dbReference type="EMBL" id="CAF4205921.1"/>
    </source>
</evidence>
<proteinExistence type="predicted"/>
<dbReference type="EMBL" id="CAJNOK010026111">
    <property type="protein sequence ID" value="CAF1398485.1"/>
    <property type="molecule type" value="Genomic_DNA"/>
</dbReference>
<organism evidence="1 3">
    <name type="scientific">Didymodactylos carnosus</name>
    <dbReference type="NCBI Taxonomy" id="1234261"/>
    <lineage>
        <taxon>Eukaryota</taxon>
        <taxon>Metazoa</taxon>
        <taxon>Spiralia</taxon>
        <taxon>Gnathifera</taxon>
        <taxon>Rotifera</taxon>
        <taxon>Eurotatoria</taxon>
        <taxon>Bdelloidea</taxon>
        <taxon>Philodinida</taxon>
        <taxon>Philodinidae</taxon>
        <taxon>Didymodactylos</taxon>
    </lineage>
</organism>
<accession>A0A8S2FA44</accession>
<dbReference type="InterPro" id="IPR009199">
    <property type="entry name" value="PhoPQ-act_pathogen-rel_PqaA"/>
</dbReference>
<dbReference type="Proteomes" id="UP000677228">
    <property type="component" value="Unassembled WGS sequence"/>
</dbReference>
<dbReference type="PANTHER" id="PTHR31497:SF0">
    <property type="entry name" value="AUTOCRINE PROLIFERATION REPRESSOR PROTEIN A"/>
    <property type="match status" value="1"/>
</dbReference>
<reference evidence="1" key="1">
    <citation type="submission" date="2021-02" db="EMBL/GenBank/DDBJ databases">
        <authorList>
            <person name="Nowell W R."/>
        </authorList>
    </citation>
    <scope>NUCLEOTIDE SEQUENCE</scope>
</reference>
<evidence type="ECO:0000313" key="1">
    <source>
        <dbReference type="EMBL" id="CAF1398485.1"/>
    </source>
</evidence>
<name>A0A8S2FA44_9BILA</name>
<protein>
    <submittedName>
        <fullName evidence="1">Uncharacterized protein</fullName>
    </submittedName>
</protein>